<proteinExistence type="predicted"/>
<evidence type="ECO:0000313" key="1">
    <source>
        <dbReference type="Proteomes" id="UP000887565"/>
    </source>
</evidence>
<reference evidence="2" key="1">
    <citation type="submission" date="2022-11" db="UniProtKB">
        <authorList>
            <consortium name="WormBaseParasite"/>
        </authorList>
    </citation>
    <scope>IDENTIFICATION</scope>
</reference>
<dbReference type="WBParaSite" id="nRc.2.0.1.t06118-RA">
    <property type="protein sequence ID" value="nRc.2.0.1.t06118-RA"/>
    <property type="gene ID" value="nRc.2.0.1.g06118"/>
</dbReference>
<sequence>MVPNILLNITTTITMIKI</sequence>
<evidence type="ECO:0000313" key="2">
    <source>
        <dbReference type="WBParaSite" id="nRc.2.0.1.t06118-RA"/>
    </source>
</evidence>
<protein>
    <submittedName>
        <fullName evidence="2">Uncharacterized protein</fullName>
    </submittedName>
</protein>
<organism evidence="1 2">
    <name type="scientific">Romanomermis culicivorax</name>
    <name type="common">Nematode worm</name>
    <dbReference type="NCBI Taxonomy" id="13658"/>
    <lineage>
        <taxon>Eukaryota</taxon>
        <taxon>Metazoa</taxon>
        <taxon>Ecdysozoa</taxon>
        <taxon>Nematoda</taxon>
        <taxon>Enoplea</taxon>
        <taxon>Dorylaimia</taxon>
        <taxon>Mermithida</taxon>
        <taxon>Mermithoidea</taxon>
        <taxon>Mermithidae</taxon>
        <taxon>Romanomermis</taxon>
    </lineage>
</organism>
<dbReference type="Proteomes" id="UP000887565">
    <property type="component" value="Unplaced"/>
</dbReference>
<name>A0A915HXG0_ROMCU</name>
<dbReference type="AlphaFoldDB" id="A0A915HXG0"/>
<keyword evidence="1" id="KW-1185">Reference proteome</keyword>
<accession>A0A915HXG0</accession>